<dbReference type="PANTHER" id="PTHR43713:SF3">
    <property type="entry name" value="GLUTAMATE-1-SEMIALDEHYDE 2,1-AMINOMUTASE 1, CHLOROPLASTIC-RELATED"/>
    <property type="match status" value="1"/>
</dbReference>
<dbReference type="Pfam" id="PF00202">
    <property type="entry name" value="Aminotran_3"/>
    <property type="match status" value="1"/>
</dbReference>
<dbReference type="SUPFAM" id="SSF53383">
    <property type="entry name" value="PLP-dependent transferases"/>
    <property type="match status" value="1"/>
</dbReference>
<keyword evidence="3" id="KW-0808">Transferase</keyword>
<dbReference type="AlphaFoldDB" id="A0A3B0RPR7"/>
<reference evidence="3" key="1">
    <citation type="submission" date="2018-06" db="EMBL/GenBank/DDBJ databases">
        <authorList>
            <person name="Zhirakovskaya E."/>
        </authorList>
    </citation>
    <scope>NUCLEOTIDE SEQUENCE</scope>
</reference>
<sequence>MDDMTKSKDSAFPQSEALWQRACGLIPAGTQTLSKAPDQFIGGVTPKYLKRGDGSHVWDVDGNEYLDYPMALGPILLGYNYPPVVEAVIRQIKEGTTFTLMHPLEVEVSELLRELVPSCEMVRFGKNGADATSAAVRAARAYTGRDSIAYCGYHGCQDWYAVVTPRNKGIPKYFATLMHPFEYNRLASLEKVFAENPGAVAAVIMEVPGVEPAINSETGKNFLQEVAALAHKNGAVFILDEIVTGFRFALGGAQEKYNVTPDLSCFGKGMANGFPISAVVGKKEFMKEFDEVFFSMTYSGDTIGLAAAKATIGVLREEPVIDYIWETGTRLHNGINRVAEELDVPFRLGGQPVRGHYVIDAGDEERVLTVKSLFLQETVKRGVLFGGPVFISYSHTSADIDKTIAVAGEAFEVMKKALASADPDAFIEGKKPSVVFRQRK</sequence>
<dbReference type="GO" id="GO:0030170">
    <property type="term" value="F:pyridoxal phosphate binding"/>
    <property type="evidence" value="ECO:0007669"/>
    <property type="project" value="InterPro"/>
</dbReference>
<keyword evidence="3" id="KW-0032">Aminotransferase</keyword>
<protein>
    <submittedName>
        <fullName evidence="3">Aminotransferase, Class III pyridoxal-phosphate dependent</fullName>
    </submittedName>
</protein>
<dbReference type="PROSITE" id="PS00600">
    <property type="entry name" value="AA_TRANSFER_CLASS_3"/>
    <property type="match status" value="1"/>
</dbReference>
<evidence type="ECO:0000313" key="3">
    <source>
        <dbReference type="EMBL" id="VAV85565.1"/>
    </source>
</evidence>
<dbReference type="EMBL" id="UOEA01000090">
    <property type="protein sequence ID" value="VAV85565.1"/>
    <property type="molecule type" value="Genomic_DNA"/>
</dbReference>
<evidence type="ECO:0000256" key="1">
    <source>
        <dbReference type="ARBA" id="ARBA00001933"/>
    </source>
</evidence>
<dbReference type="InterPro" id="IPR015422">
    <property type="entry name" value="PyrdxlP-dep_Trfase_small"/>
</dbReference>
<dbReference type="CDD" id="cd00610">
    <property type="entry name" value="OAT_like"/>
    <property type="match status" value="1"/>
</dbReference>
<dbReference type="InterPro" id="IPR015421">
    <property type="entry name" value="PyrdxlP-dep_Trfase_major"/>
</dbReference>
<dbReference type="InterPro" id="IPR049704">
    <property type="entry name" value="Aminotrans_3_PPA_site"/>
</dbReference>
<organism evidence="3">
    <name type="scientific">hydrothermal vent metagenome</name>
    <dbReference type="NCBI Taxonomy" id="652676"/>
    <lineage>
        <taxon>unclassified sequences</taxon>
        <taxon>metagenomes</taxon>
        <taxon>ecological metagenomes</taxon>
    </lineage>
</organism>
<gene>
    <name evidence="3" type="ORF">MNBD_DELTA01-358</name>
</gene>
<dbReference type="InterPro" id="IPR015424">
    <property type="entry name" value="PyrdxlP-dep_Trfase"/>
</dbReference>
<proteinExistence type="predicted"/>
<dbReference type="PANTHER" id="PTHR43713">
    <property type="entry name" value="GLUTAMATE-1-SEMIALDEHYDE 2,1-AMINOMUTASE"/>
    <property type="match status" value="1"/>
</dbReference>
<comment type="cofactor">
    <cofactor evidence="1">
        <name>pyridoxal 5'-phosphate</name>
        <dbReference type="ChEBI" id="CHEBI:597326"/>
    </cofactor>
</comment>
<name>A0A3B0RPR7_9ZZZZ</name>
<evidence type="ECO:0000256" key="2">
    <source>
        <dbReference type="ARBA" id="ARBA00022898"/>
    </source>
</evidence>
<dbReference type="InterPro" id="IPR005814">
    <property type="entry name" value="Aminotrans_3"/>
</dbReference>
<dbReference type="GO" id="GO:0008483">
    <property type="term" value="F:transaminase activity"/>
    <property type="evidence" value="ECO:0007669"/>
    <property type="project" value="UniProtKB-KW"/>
</dbReference>
<dbReference type="Gene3D" id="3.40.640.10">
    <property type="entry name" value="Type I PLP-dependent aspartate aminotransferase-like (Major domain)"/>
    <property type="match status" value="1"/>
</dbReference>
<accession>A0A3B0RPR7</accession>
<dbReference type="Gene3D" id="3.90.1150.10">
    <property type="entry name" value="Aspartate Aminotransferase, domain 1"/>
    <property type="match status" value="1"/>
</dbReference>
<keyword evidence="2" id="KW-0663">Pyridoxal phosphate</keyword>